<proteinExistence type="predicted"/>
<dbReference type="SUPFAM" id="SSF52821">
    <property type="entry name" value="Rhodanese/Cell cycle control phosphatase"/>
    <property type="match status" value="1"/>
</dbReference>
<evidence type="ECO:0000313" key="2">
    <source>
        <dbReference type="EMBL" id="SVC90146.1"/>
    </source>
</evidence>
<organism evidence="2">
    <name type="scientific">marine metagenome</name>
    <dbReference type="NCBI Taxonomy" id="408172"/>
    <lineage>
        <taxon>unclassified sequences</taxon>
        <taxon>metagenomes</taxon>
        <taxon>ecological metagenomes</taxon>
    </lineage>
</organism>
<gene>
    <name evidence="2" type="ORF">METZ01_LOCUS343000</name>
</gene>
<dbReference type="InterPro" id="IPR001763">
    <property type="entry name" value="Rhodanese-like_dom"/>
</dbReference>
<dbReference type="SMART" id="SM00450">
    <property type="entry name" value="RHOD"/>
    <property type="match status" value="1"/>
</dbReference>
<dbReference type="CDD" id="cd01518">
    <property type="entry name" value="RHOD_YceA"/>
    <property type="match status" value="1"/>
</dbReference>
<evidence type="ECO:0000259" key="1">
    <source>
        <dbReference type="PROSITE" id="PS50206"/>
    </source>
</evidence>
<sequence length="243" mass="28183">MVKNNLFNRKNKDQLLQEQLKETFRRKTCSFYRYVKITDPKSMRNNLYQEWLGLNILGRVYLAKEGINAQISVPEPNWNDFIFKLDNHPEFSKMHIKNAVMEGAQPFLKLIVRVKNKIVADGINDKTFDFANVGTHLSAVEFNAAIEEPNAVVVDMRNYYESEVGHFENAVCPDVDTFKESLLFVKEHLAENKNDKILLYCTGGIRCEKASAYLKHHNFTDVNQLYGGIIEYTHQIREKNLTS</sequence>
<accession>A0A382QXI8</accession>
<dbReference type="PROSITE" id="PS50206">
    <property type="entry name" value="RHODANESE_3"/>
    <property type="match status" value="1"/>
</dbReference>
<dbReference type="InterPro" id="IPR040503">
    <property type="entry name" value="TRHO_N"/>
</dbReference>
<dbReference type="NCBIfam" id="NF001133">
    <property type="entry name" value="PRK00142.1-1"/>
    <property type="match status" value="1"/>
</dbReference>
<dbReference type="AlphaFoldDB" id="A0A382QXI8"/>
<protein>
    <recommendedName>
        <fullName evidence="1">Rhodanese domain-containing protein</fullName>
    </recommendedName>
</protein>
<dbReference type="Pfam" id="PF17773">
    <property type="entry name" value="UPF0176_N"/>
    <property type="match status" value="1"/>
</dbReference>
<reference evidence="2" key="1">
    <citation type="submission" date="2018-05" db="EMBL/GenBank/DDBJ databases">
        <authorList>
            <person name="Lanie J.A."/>
            <person name="Ng W.-L."/>
            <person name="Kazmierczak K.M."/>
            <person name="Andrzejewski T.M."/>
            <person name="Davidsen T.M."/>
            <person name="Wayne K.J."/>
            <person name="Tettelin H."/>
            <person name="Glass J.I."/>
            <person name="Rusch D."/>
            <person name="Podicherti R."/>
            <person name="Tsui H.-C.T."/>
            <person name="Winkler M.E."/>
        </authorList>
    </citation>
    <scope>NUCLEOTIDE SEQUENCE</scope>
</reference>
<dbReference type="EMBL" id="UINC01117607">
    <property type="protein sequence ID" value="SVC90146.1"/>
    <property type="molecule type" value="Genomic_DNA"/>
</dbReference>
<dbReference type="PANTHER" id="PTHR43846:SF1">
    <property type="entry name" value="TRNA URIDINE(34) HYDROXYLASE"/>
    <property type="match status" value="1"/>
</dbReference>
<dbReference type="PANTHER" id="PTHR43846">
    <property type="entry name" value="UPF0176 PROTEIN YCEA"/>
    <property type="match status" value="1"/>
</dbReference>
<name>A0A382QXI8_9ZZZZ</name>
<feature type="domain" description="Rhodanese" evidence="1">
    <location>
        <begin position="147"/>
        <end position="241"/>
    </location>
</feature>
<dbReference type="Pfam" id="PF00581">
    <property type="entry name" value="Rhodanese"/>
    <property type="match status" value="1"/>
</dbReference>
<dbReference type="Gene3D" id="3.40.250.10">
    <property type="entry name" value="Rhodanese-like domain"/>
    <property type="match status" value="1"/>
</dbReference>
<dbReference type="Gene3D" id="3.30.70.100">
    <property type="match status" value="1"/>
</dbReference>
<dbReference type="InterPro" id="IPR036873">
    <property type="entry name" value="Rhodanese-like_dom_sf"/>
</dbReference>
<feature type="non-terminal residue" evidence="2">
    <location>
        <position position="243"/>
    </location>
</feature>